<reference evidence="1 2" key="1">
    <citation type="submission" date="2015-11" db="EMBL/GenBank/DDBJ databases">
        <title>Solirubrum puertoriconensis gen. nov. an environmental bacteria isolated in Puerto Rico.</title>
        <authorList>
            <person name="Cuebas-Irizarry M.F."/>
            <person name="Montalvo-Rodriguez R."/>
        </authorList>
    </citation>
    <scope>NUCLEOTIDE SEQUENCE [LARGE SCALE GENOMIC DNA]</scope>
    <source>
        <strain evidence="1 2">MC1A</strain>
    </source>
</reference>
<evidence type="ECO:0008006" key="3">
    <source>
        <dbReference type="Google" id="ProtNLM"/>
    </source>
</evidence>
<dbReference type="EMBL" id="LNAL01000008">
    <property type="protein sequence ID" value="KUG05835.1"/>
    <property type="molecule type" value="Genomic_DNA"/>
</dbReference>
<protein>
    <recommendedName>
        <fullName evidence="3">Lipocalin-like domain-containing protein</fullName>
    </recommendedName>
</protein>
<dbReference type="AlphaFoldDB" id="A0A9X0HH66"/>
<evidence type="ECO:0000313" key="2">
    <source>
        <dbReference type="Proteomes" id="UP000054223"/>
    </source>
</evidence>
<evidence type="ECO:0000313" key="1">
    <source>
        <dbReference type="EMBL" id="KUG05835.1"/>
    </source>
</evidence>
<comment type="caution">
    <text evidence="1">The sequence shown here is derived from an EMBL/GenBank/DDBJ whole genome shotgun (WGS) entry which is preliminary data.</text>
</comment>
<proteinExistence type="predicted"/>
<name>A0A9X0HH66_SOLP1</name>
<organism evidence="1 2">
    <name type="scientific">Solirubrum puertoriconensis</name>
    <dbReference type="NCBI Taxonomy" id="1751427"/>
    <lineage>
        <taxon>Bacteria</taxon>
        <taxon>Pseudomonadati</taxon>
        <taxon>Bacteroidota</taxon>
        <taxon>Cytophagia</taxon>
        <taxon>Cytophagales</taxon>
    </lineage>
</organism>
<dbReference type="OrthoDB" id="982509at2"/>
<keyword evidence="2" id="KW-1185">Reference proteome</keyword>
<sequence>MSASHTWAQTGPAKKAQQLTPYELLQGVWATSKEENAVFWVRGSSLYYTDFQDTPVRYSITASKLTIYNEGTPSTSRIKKLTKDSLVYVNEFGFVGRMYKRK</sequence>
<dbReference type="Proteomes" id="UP000054223">
    <property type="component" value="Unassembled WGS sequence"/>
</dbReference>
<gene>
    <name evidence="1" type="ORF">ASU33_00140</name>
</gene>
<dbReference type="RefSeq" id="WP_160328202.1">
    <property type="nucleotide sequence ID" value="NZ_LNAL01000008.1"/>
</dbReference>
<accession>A0A9X0HH66</accession>